<evidence type="ECO:0000256" key="2">
    <source>
        <dbReference type="SAM" id="MobiDB-lite"/>
    </source>
</evidence>
<gene>
    <name evidence="3" type="ORF">A1O3_06720</name>
</gene>
<comment type="caution">
    <text evidence="3">The sequence shown here is derived from an EMBL/GenBank/DDBJ whole genome shotgun (WGS) entry which is preliminary data.</text>
</comment>
<dbReference type="OrthoDB" id="2898509at2759"/>
<dbReference type="eggNOG" id="KOG1208">
    <property type="taxonomic scope" value="Eukaryota"/>
</dbReference>
<dbReference type="PANTHER" id="PTHR47534">
    <property type="entry name" value="YALI0E05731P"/>
    <property type="match status" value="1"/>
</dbReference>
<dbReference type="RefSeq" id="XP_007735027.1">
    <property type="nucleotide sequence ID" value="XM_007736837.1"/>
</dbReference>
<evidence type="ECO:0000256" key="1">
    <source>
        <dbReference type="ARBA" id="ARBA00023002"/>
    </source>
</evidence>
<dbReference type="GO" id="GO:0016491">
    <property type="term" value="F:oxidoreductase activity"/>
    <property type="evidence" value="ECO:0007669"/>
    <property type="project" value="UniProtKB-KW"/>
</dbReference>
<evidence type="ECO:0000313" key="3">
    <source>
        <dbReference type="EMBL" id="EXJ82904.1"/>
    </source>
</evidence>
<accession>W9YKX1</accession>
<protein>
    <recommendedName>
        <fullName evidence="5">Ketoreductase (KR) domain-containing protein</fullName>
    </recommendedName>
</protein>
<name>W9YKX1_9EURO</name>
<dbReference type="PANTHER" id="PTHR47534:SF3">
    <property type="entry name" value="ALCOHOL DEHYDROGENASE-LIKE C-TERMINAL DOMAIN-CONTAINING PROTEIN"/>
    <property type="match status" value="1"/>
</dbReference>
<sequence length="367" mass="38811">MVSYSDVLASNESLAAASGGSGPVAVVVGGTNGIGLTTVQALLKHTAKPTIYLVGRSADQLAKLIDETLQPLNKAAELIPIVAGDLTLVRNAQRAADEIVRRITSKSTPGSGSGSNSASASSPHIDLLIMTPGYLNMSSQPDWSPEGLERLMAIRFHARMAILMKLLPLLRRAPSPRVVTLLAGGQEGELKLDDLGMTATKPKTYGPLYAMGAAASMTSLFLEKLATADQEQNSNIVFIHAFPGLTPDTGLQIHKSVLFNFIYSVVKVLAGWFGKTHTAQEAGERTLFAATSGRFRRLQPRDADAAVGTLLQPGSDGGLASGVFLVGEDSDAVPDGGNAELKKLRARDAASRVYDYTLAELERIEKS</sequence>
<dbReference type="InterPro" id="IPR036291">
    <property type="entry name" value="NAD(P)-bd_dom_sf"/>
</dbReference>
<dbReference type="Gene3D" id="3.40.50.720">
    <property type="entry name" value="NAD(P)-binding Rossmann-like Domain"/>
    <property type="match status" value="1"/>
</dbReference>
<proteinExistence type="predicted"/>
<dbReference type="STRING" id="1182542.W9YKX1"/>
<dbReference type="Proteomes" id="UP000019478">
    <property type="component" value="Unassembled WGS sequence"/>
</dbReference>
<organism evidence="3 4">
    <name type="scientific">Capronia epimyces CBS 606.96</name>
    <dbReference type="NCBI Taxonomy" id="1182542"/>
    <lineage>
        <taxon>Eukaryota</taxon>
        <taxon>Fungi</taxon>
        <taxon>Dikarya</taxon>
        <taxon>Ascomycota</taxon>
        <taxon>Pezizomycotina</taxon>
        <taxon>Eurotiomycetes</taxon>
        <taxon>Chaetothyriomycetidae</taxon>
        <taxon>Chaetothyriales</taxon>
        <taxon>Herpotrichiellaceae</taxon>
        <taxon>Capronia</taxon>
    </lineage>
</organism>
<dbReference type="SUPFAM" id="SSF51735">
    <property type="entry name" value="NAD(P)-binding Rossmann-fold domains"/>
    <property type="match status" value="1"/>
</dbReference>
<feature type="compositionally biased region" description="Low complexity" evidence="2">
    <location>
        <begin position="105"/>
        <end position="121"/>
    </location>
</feature>
<dbReference type="EMBL" id="AMGY01000005">
    <property type="protein sequence ID" value="EXJ82904.1"/>
    <property type="molecule type" value="Genomic_DNA"/>
</dbReference>
<dbReference type="GeneID" id="19170827"/>
<evidence type="ECO:0008006" key="5">
    <source>
        <dbReference type="Google" id="ProtNLM"/>
    </source>
</evidence>
<dbReference type="AlphaFoldDB" id="W9YKX1"/>
<feature type="region of interest" description="Disordered" evidence="2">
    <location>
        <begin position="102"/>
        <end position="121"/>
    </location>
</feature>
<evidence type="ECO:0000313" key="4">
    <source>
        <dbReference type="Proteomes" id="UP000019478"/>
    </source>
</evidence>
<dbReference type="HOGENOM" id="CLU_044999_0_0_1"/>
<keyword evidence="1" id="KW-0560">Oxidoreductase</keyword>
<dbReference type="InterPro" id="IPR052228">
    <property type="entry name" value="Sec_Metab_Biosynth_Oxidored"/>
</dbReference>
<reference evidence="3 4" key="1">
    <citation type="submission" date="2013-03" db="EMBL/GenBank/DDBJ databases">
        <title>The Genome Sequence of Capronia epimyces CBS 606.96.</title>
        <authorList>
            <consortium name="The Broad Institute Genomics Platform"/>
            <person name="Cuomo C."/>
            <person name="de Hoog S."/>
            <person name="Gorbushina A."/>
            <person name="Walker B."/>
            <person name="Young S.K."/>
            <person name="Zeng Q."/>
            <person name="Gargeya S."/>
            <person name="Fitzgerald M."/>
            <person name="Haas B."/>
            <person name="Abouelleil A."/>
            <person name="Allen A.W."/>
            <person name="Alvarado L."/>
            <person name="Arachchi H.M."/>
            <person name="Berlin A.M."/>
            <person name="Chapman S.B."/>
            <person name="Gainer-Dewar J."/>
            <person name="Goldberg J."/>
            <person name="Griggs A."/>
            <person name="Gujja S."/>
            <person name="Hansen M."/>
            <person name="Howarth C."/>
            <person name="Imamovic A."/>
            <person name="Ireland A."/>
            <person name="Larimer J."/>
            <person name="McCowan C."/>
            <person name="Murphy C."/>
            <person name="Pearson M."/>
            <person name="Poon T.W."/>
            <person name="Priest M."/>
            <person name="Roberts A."/>
            <person name="Saif S."/>
            <person name="Shea T."/>
            <person name="Sisk P."/>
            <person name="Sykes S."/>
            <person name="Wortman J."/>
            <person name="Nusbaum C."/>
            <person name="Birren B."/>
        </authorList>
    </citation>
    <scope>NUCLEOTIDE SEQUENCE [LARGE SCALE GENOMIC DNA]</scope>
    <source>
        <strain evidence="3 4">CBS 606.96</strain>
    </source>
</reference>
<keyword evidence="4" id="KW-1185">Reference proteome</keyword>